<evidence type="ECO:0000313" key="4">
    <source>
        <dbReference type="Proteomes" id="UP000050795"/>
    </source>
</evidence>
<dbReference type="Gene3D" id="2.60.40.200">
    <property type="entry name" value="Superoxide dismutase, copper/zinc binding domain"/>
    <property type="match status" value="1"/>
</dbReference>
<keyword evidence="4" id="KW-1185">Reference proteome</keyword>
<dbReference type="GO" id="GO:0005507">
    <property type="term" value="F:copper ion binding"/>
    <property type="evidence" value="ECO:0007669"/>
    <property type="project" value="InterPro"/>
</dbReference>
<dbReference type="InterPro" id="IPR024134">
    <property type="entry name" value="SOD_Cu/Zn_/chaperone"/>
</dbReference>
<accession>A0AA85KG89</accession>
<reference evidence="4" key="1">
    <citation type="submission" date="2022-06" db="EMBL/GenBank/DDBJ databases">
        <authorList>
            <person name="Berger JAMES D."/>
            <person name="Berger JAMES D."/>
        </authorList>
    </citation>
    <scope>NUCLEOTIDE SEQUENCE [LARGE SCALE GENOMIC DNA]</scope>
</reference>
<dbReference type="AlphaFoldDB" id="A0AA85KG89"/>
<sequence>MSHKMVLFPFIVVSLISSNVESQVACSGNRGISPAVASFVKPPYVGSVWFTGSKYYIHVNGSVSGFQPGTQHGVHVHQYGGLGNNCNDAGPHWNLYNRNHGGPNTTVRHEGDLGNGVVDARGNLQIDVYVNPRDICRYNGFLGRALVIHQNQDDLGTRPTPESKSTGSSGPRLACATIGYRGV</sequence>
<dbReference type="GO" id="GO:0006801">
    <property type="term" value="P:superoxide metabolic process"/>
    <property type="evidence" value="ECO:0007669"/>
    <property type="project" value="InterPro"/>
</dbReference>
<name>A0AA85KG89_TRIRE</name>
<feature type="region of interest" description="Disordered" evidence="1">
    <location>
        <begin position="153"/>
        <end position="173"/>
    </location>
</feature>
<evidence type="ECO:0000256" key="2">
    <source>
        <dbReference type="SAM" id="SignalP"/>
    </source>
</evidence>
<feature type="compositionally biased region" description="Polar residues" evidence="1">
    <location>
        <begin position="157"/>
        <end position="169"/>
    </location>
</feature>
<dbReference type="PANTHER" id="PTHR10003">
    <property type="entry name" value="SUPEROXIDE DISMUTASE CU-ZN -RELATED"/>
    <property type="match status" value="1"/>
</dbReference>
<dbReference type="Pfam" id="PF00080">
    <property type="entry name" value="Sod_Cu"/>
    <property type="match status" value="1"/>
</dbReference>
<dbReference type="Proteomes" id="UP000050795">
    <property type="component" value="Unassembled WGS sequence"/>
</dbReference>
<dbReference type="InterPro" id="IPR036423">
    <property type="entry name" value="SOD-like_Cu/Zn_dom_sf"/>
</dbReference>
<dbReference type="InterPro" id="IPR001424">
    <property type="entry name" value="SOD_Cu_Zn_dom"/>
</dbReference>
<dbReference type="SUPFAM" id="SSF49329">
    <property type="entry name" value="Cu,Zn superoxide dismutase-like"/>
    <property type="match status" value="1"/>
</dbReference>
<organism evidence="4 5">
    <name type="scientific">Trichobilharzia regenti</name>
    <name type="common">Nasal bird schistosome</name>
    <dbReference type="NCBI Taxonomy" id="157069"/>
    <lineage>
        <taxon>Eukaryota</taxon>
        <taxon>Metazoa</taxon>
        <taxon>Spiralia</taxon>
        <taxon>Lophotrochozoa</taxon>
        <taxon>Platyhelminthes</taxon>
        <taxon>Trematoda</taxon>
        <taxon>Digenea</taxon>
        <taxon>Strigeidida</taxon>
        <taxon>Schistosomatoidea</taxon>
        <taxon>Schistosomatidae</taxon>
        <taxon>Trichobilharzia</taxon>
    </lineage>
</organism>
<proteinExistence type="predicted"/>
<evidence type="ECO:0000313" key="5">
    <source>
        <dbReference type="WBParaSite" id="TREG1_91620.1"/>
    </source>
</evidence>
<feature type="domain" description="Superoxide dismutase copper/zinc binding" evidence="3">
    <location>
        <begin position="46"/>
        <end position="178"/>
    </location>
</feature>
<feature type="signal peptide" evidence="2">
    <location>
        <begin position="1"/>
        <end position="22"/>
    </location>
</feature>
<dbReference type="CDD" id="cd00305">
    <property type="entry name" value="Cu-Zn_Superoxide_Dismutase"/>
    <property type="match status" value="1"/>
</dbReference>
<feature type="chain" id="PRO_5041685515" evidence="2">
    <location>
        <begin position="23"/>
        <end position="183"/>
    </location>
</feature>
<dbReference type="WBParaSite" id="TREG1_91620.1">
    <property type="protein sequence ID" value="TREG1_91620.1"/>
    <property type="gene ID" value="TREG1_91620"/>
</dbReference>
<protein>
    <submittedName>
        <fullName evidence="5">Sod_Cu domain-containing protein</fullName>
    </submittedName>
</protein>
<evidence type="ECO:0000259" key="3">
    <source>
        <dbReference type="Pfam" id="PF00080"/>
    </source>
</evidence>
<evidence type="ECO:0000256" key="1">
    <source>
        <dbReference type="SAM" id="MobiDB-lite"/>
    </source>
</evidence>
<keyword evidence="2" id="KW-0732">Signal</keyword>
<dbReference type="PRINTS" id="PR00068">
    <property type="entry name" value="CUZNDISMTASE"/>
</dbReference>
<reference evidence="5" key="2">
    <citation type="submission" date="2023-11" db="UniProtKB">
        <authorList>
            <consortium name="WormBaseParasite"/>
        </authorList>
    </citation>
    <scope>IDENTIFICATION</scope>
</reference>